<keyword evidence="2" id="KW-1185">Reference proteome</keyword>
<name>A0ACC2C0B3_DIPCM</name>
<evidence type="ECO:0000313" key="2">
    <source>
        <dbReference type="Proteomes" id="UP001162992"/>
    </source>
</evidence>
<gene>
    <name evidence="1" type="ORF">O6H91_12G034300</name>
</gene>
<organism evidence="1 2">
    <name type="scientific">Diphasiastrum complanatum</name>
    <name type="common">Issler's clubmoss</name>
    <name type="synonym">Lycopodium complanatum</name>
    <dbReference type="NCBI Taxonomy" id="34168"/>
    <lineage>
        <taxon>Eukaryota</taxon>
        <taxon>Viridiplantae</taxon>
        <taxon>Streptophyta</taxon>
        <taxon>Embryophyta</taxon>
        <taxon>Tracheophyta</taxon>
        <taxon>Lycopodiopsida</taxon>
        <taxon>Lycopodiales</taxon>
        <taxon>Lycopodiaceae</taxon>
        <taxon>Lycopodioideae</taxon>
        <taxon>Diphasiastrum</taxon>
    </lineage>
</organism>
<accession>A0ACC2C0B3</accession>
<protein>
    <submittedName>
        <fullName evidence="1">Uncharacterized protein</fullName>
    </submittedName>
</protein>
<dbReference type="EMBL" id="CM055103">
    <property type="protein sequence ID" value="KAJ7535446.1"/>
    <property type="molecule type" value="Genomic_DNA"/>
</dbReference>
<reference evidence="2" key="1">
    <citation type="journal article" date="2024" name="Proc. Natl. Acad. Sci. U.S.A.">
        <title>Extraordinary preservation of gene collinearity over three hundred million years revealed in homosporous lycophytes.</title>
        <authorList>
            <person name="Li C."/>
            <person name="Wickell D."/>
            <person name="Kuo L.Y."/>
            <person name="Chen X."/>
            <person name="Nie B."/>
            <person name="Liao X."/>
            <person name="Peng D."/>
            <person name="Ji J."/>
            <person name="Jenkins J."/>
            <person name="Williams M."/>
            <person name="Shu S."/>
            <person name="Plott C."/>
            <person name="Barry K."/>
            <person name="Rajasekar S."/>
            <person name="Grimwood J."/>
            <person name="Han X."/>
            <person name="Sun S."/>
            <person name="Hou Z."/>
            <person name="He W."/>
            <person name="Dai G."/>
            <person name="Sun C."/>
            <person name="Schmutz J."/>
            <person name="Leebens-Mack J.H."/>
            <person name="Li F.W."/>
            <person name="Wang L."/>
        </authorList>
    </citation>
    <scope>NUCLEOTIDE SEQUENCE [LARGE SCALE GENOMIC DNA]</scope>
    <source>
        <strain evidence="2">cv. PW_Plant_1</strain>
    </source>
</reference>
<comment type="caution">
    <text evidence="1">The sequence shown here is derived from an EMBL/GenBank/DDBJ whole genome shotgun (WGS) entry which is preliminary data.</text>
</comment>
<sequence length="352" mass="38362">MPNSAIHPKGGSTSPTHLSSGAAAAQTQAKALKLFGVDVSQQPVRKRQKKLACGASELRTDHTSQGFGSQRKAQVGNEEERWVGEEESEGVSISLVSTISLELTAKPGGRSSSWDGGSVEKSRKFECSYCFRDFGSSQALGGHQNAHKQERQRARLAQLPAQRAATLEETSNIVAETPWPTAIPMQSYHPHSQIVSRYPLSSRAHPITTHHQVISHSPPIIYTQPSFTQHWASPYQNLQRNAAFGLPDAGQALSAYSSRYGMPITGHSIILQSNSTFPGQSQLLTRYDNLHSAQHPSVFIPQHVPWQQCEDGPLHNPQQLKHEQGEPGLYDGSLDLQLGLASYSASSRAFGS</sequence>
<dbReference type="Proteomes" id="UP001162992">
    <property type="component" value="Chromosome 12"/>
</dbReference>
<proteinExistence type="predicted"/>
<evidence type="ECO:0000313" key="1">
    <source>
        <dbReference type="EMBL" id="KAJ7535446.1"/>
    </source>
</evidence>